<evidence type="ECO:0000313" key="3">
    <source>
        <dbReference type="Proteomes" id="UP001610100"/>
    </source>
</evidence>
<dbReference type="RefSeq" id="WP_344740230.1">
    <property type="nucleotide sequence ID" value="NZ_BAABAY010000001.1"/>
</dbReference>
<protein>
    <recommendedName>
        <fullName evidence="4">DUF1735 domain-containing protein</fullName>
    </recommendedName>
</protein>
<gene>
    <name evidence="2" type="ORF">V8G58_04645</name>
</gene>
<keyword evidence="1" id="KW-0732">Signal</keyword>
<comment type="caution">
    <text evidence="2">The sequence shown here is derived from an EMBL/GenBank/DDBJ whole genome shotgun (WGS) entry which is preliminary data.</text>
</comment>
<accession>A0ABW7MWK5</accession>
<name>A0ABW7MWK5_9FLAO</name>
<organism evidence="2 3">
    <name type="scientific">Gaetbulibacter aestuarii</name>
    <dbReference type="NCBI Taxonomy" id="1502358"/>
    <lineage>
        <taxon>Bacteria</taxon>
        <taxon>Pseudomonadati</taxon>
        <taxon>Bacteroidota</taxon>
        <taxon>Flavobacteriia</taxon>
        <taxon>Flavobacteriales</taxon>
        <taxon>Flavobacteriaceae</taxon>
        <taxon>Gaetbulibacter</taxon>
    </lineage>
</organism>
<dbReference type="PROSITE" id="PS51257">
    <property type="entry name" value="PROKAR_LIPOPROTEIN"/>
    <property type="match status" value="1"/>
</dbReference>
<evidence type="ECO:0008006" key="4">
    <source>
        <dbReference type="Google" id="ProtNLM"/>
    </source>
</evidence>
<dbReference type="EMBL" id="JBAWKB010000001">
    <property type="protein sequence ID" value="MFH6771214.1"/>
    <property type="molecule type" value="Genomic_DNA"/>
</dbReference>
<feature type="signal peptide" evidence="1">
    <location>
        <begin position="1"/>
        <end position="21"/>
    </location>
</feature>
<reference evidence="2 3" key="1">
    <citation type="submission" date="2024-02" db="EMBL/GenBank/DDBJ databases">
        <title>A Gaetbulibacter species isolated from tidal flats and genomic insights of their niches.</title>
        <authorList>
            <person name="Ye Y."/>
        </authorList>
    </citation>
    <scope>NUCLEOTIDE SEQUENCE [LARGE SCALE GENOMIC DNA]</scope>
    <source>
        <strain evidence="2 3">KYW382</strain>
    </source>
</reference>
<proteinExistence type="predicted"/>
<keyword evidence="3" id="KW-1185">Reference proteome</keyword>
<evidence type="ECO:0000256" key="1">
    <source>
        <dbReference type="SAM" id="SignalP"/>
    </source>
</evidence>
<dbReference type="Proteomes" id="UP001610100">
    <property type="component" value="Unassembled WGS sequence"/>
</dbReference>
<sequence length="247" mass="25717">MKKLIYICVTFLALFTIQSCEDSLLEADLNYVAFGKASYSTSVPVSGSTTVDIPVYTSNITGADRTFNVAVDAANSTAAAGSFTVPGSVTIPGGTNEGTLSVALSDVDLGIGNNAVVIKFDMAEEGLNTGSSTTVNYIQQCEEITATLDINFDYYSEETGWYITDALGGTVVEAEAGTYADYKRGSVSESITLCAGRDYTLVFTDEFSDGMDDGGVLGDYTLTIGGVVKVTGGGAFGASESTAFDTK</sequence>
<evidence type="ECO:0000313" key="2">
    <source>
        <dbReference type="EMBL" id="MFH6771214.1"/>
    </source>
</evidence>
<feature type="chain" id="PRO_5045420318" description="DUF1735 domain-containing protein" evidence="1">
    <location>
        <begin position="22"/>
        <end position="247"/>
    </location>
</feature>